<dbReference type="AlphaFoldDB" id="A0AA48H6Q3"/>
<gene>
    <name evidence="2" type="ORF">METESE_19510</name>
</gene>
<evidence type="ECO:0000313" key="3">
    <source>
        <dbReference type="Proteomes" id="UP001228113"/>
    </source>
</evidence>
<proteinExistence type="predicted"/>
<dbReference type="InterPro" id="IPR025877">
    <property type="entry name" value="MobA-like_NTP_Trfase"/>
</dbReference>
<evidence type="ECO:0000313" key="2">
    <source>
        <dbReference type="EMBL" id="BDU76993.1"/>
    </source>
</evidence>
<sequence length="205" mass="21639">MSTPESSGGFPVLGPAAGLVLLTGGRGRRMGAAKHELPHPGGRSWGGHGVAVFRTVFPEGPLRILGEPLPDHPGLPRVADPRQGPAAALRAWAAQEGGTPRRWWVAPCDQVRWTPAALAAWYRAAEAADPDGAAWVVAGPAQGPAQWLGGFLGQALLPALARSTASSLHALAADLACIRLDWPGPWWEDVDTPEARRSWEAEPRS</sequence>
<accession>A0AA48H6Q3</accession>
<dbReference type="EMBL" id="AP027081">
    <property type="protein sequence ID" value="BDU76993.1"/>
    <property type="molecule type" value="Genomic_DNA"/>
</dbReference>
<reference evidence="2" key="1">
    <citation type="journal article" date="2023" name="Int. J. Syst. Evol. Microbiol.">
        <title>Mesoterricola silvestris gen. nov., sp. nov., Mesoterricola sediminis sp. nov., Geothrix oryzae sp. nov., Geothrix edaphica sp. nov., Geothrix rubra sp. nov., and Geothrix limicola sp. nov., six novel members of Acidobacteriota isolated from soils.</title>
        <authorList>
            <person name="Itoh H."/>
            <person name="Sugisawa Y."/>
            <person name="Mise K."/>
            <person name="Xu Z."/>
            <person name="Kuniyasu M."/>
            <person name="Ushijima N."/>
            <person name="Kawano K."/>
            <person name="Kobayashi E."/>
            <person name="Shiratori Y."/>
            <person name="Masuda Y."/>
            <person name="Senoo K."/>
        </authorList>
    </citation>
    <scope>NUCLEOTIDE SEQUENCE</scope>
    <source>
        <strain evidence="2">W786</strain>
    </source>
</reference>
<keyword evidence="3" id="KW-1185">Reference proteome</keyword>
<dbReference type="KEGG" id="msea:METESE_19510"/>
<name>A0AA48H6Q3_9BACT</name>
<dbReference type="InterPro" id="IPR029044">
    <property type="entry name" value="Nucleotide-diphossugar_trans"/>
</dbReference>
<dbReference type="SUPFAM" id="SSF53448">
    <property type="entry name" value="Nucleotide-diphospho-sugar transferases"/>
    <property type="match status" value="1"/>
</dbReference>
<dbReference type="Pfam" id="PF12804">
    <property type="entry name" value="NTP_transf_3"/>
    <property type="match status" value="1"/>
</dbReference>
<feature type="domain" description="MobA-like NTP transferase" evidence="1">
    <location>
        <begin position="20"/>
        <end position="165"/>
    </location>
</feature>
<protein>
    <recommendedName>
        <fullName evidence="1">MobA-like NTP transferase domain-containing protein</fullName>
    </recommendedName>
</protein>
<organism evidence="2 3">
    <name type="scientific">Mesoterricola sediminis</name>
    <dbReference type="NCBI Taxonomy" id="2927980"/>
    <lineage>
        <taxon>Bacteria</taxon>
        <taxon>Pseudomonadati</taxon>
        <taxon>Acidobacteriota</taxon>
        <taxon>Holophagae</taxon>
        <taxon>Holophagales</taxon>
        <taxon>Holophagaceae</taxon>
        <taxon>Mesoterricola</taxon>
    </lineage>
</organism>
<dbReference type="Gene3D" id="3.90.550.10">
    <property type="entry name" value="Spore Coat Polysaccharide Biosynthesis Protein SpsA, Chain A"/>
    <property type="match status" value="1"/>
</dbReference>
<dbReference type="Proteomes" id="UP001228113">
    <property type="component" value="Chromosome"/>
</dbReference>
<evidence type="ECO:0000259" key="1">
    <source>
        <dbReference type="Pfam" id="PF12804"/>
    </source>
</evidence>
<dbReference type="RefSeq" id="WP_243334017.1">
    <property type="nucleotide sequence ID" value="NZ_AP027081.1"/>
</dbReference>
<dbReference type="GO" id="GO:0016779">
    <property type="term" value="F:nucleotidyltransferase activity"/>
    <property type="evidence" value="ECO:0007669"/>
    <property type="project" value="UniProtKB-ARBA"/>
</dbReference>